<organism evidence="6 7">
    <name type="scientific">Actinosynnema pretiosum subsp. pretiosum</name>
    <dbReference type="NCBI Taxonomy" id="103721"/>
    <lineage>
        <taxon>Bacteria</taxon>
        <taxon>Bacillati</taxon>
        <taxon>Actinomycetota</taxon>
        <taxon>Actinomycetes</taxon>
        <taxon>Pseudonocardiales</taxon>
        <taxon>Pseudonocardiaceae</taxon>
        <taxon>Actinosynnema</taxon>
    </lineage>
</organism>
<dbReference type="Pfam" id="PF02735">
    <property type="entry name" value="Ku"/>
    <property type="match status" value="1"/>
</dbReference>
<dbReference type="GO" id="GO:0006310">
    <property type="term" value="P:DNA recombination"/>
    <property type="evidence" value="ECO:0007669"/>
    <property type="project" value="UniProtKB-KW"/>
</dbReference>
<dbReference type="InterPro" id="IPR016194">
    <property type="entry name" value="SPOC-like_C_dom_sf"/>
</dbReference>
<feature type="compositionally biased region" description="Acidic residues" evidence="4">
    <location>
        <begin position="243"/>
        <end position="254"/>
    </location>
</feature>
<dbReference type="EMBL" id="CP073249">
    <property type="protein sequence ID" value="QUF05101.1"/>
    <property type="molecule type" value="Genomic_DNA"/>
</dbReference>
<keyword evidence="1 3" id="KW-0238">DNA-binding</keyword>
<feature type="compositionally biased region" description="Basic and acidic residues" evidence="4">
    <location>
        <begin position="226"/>
        <end position="242"/>
    </location>
</feature>
<dbReference type="InterPro" id="IPR009187">
    <property type="entry name" value="Prok_Ku"/>
</dbReference>
<keyword evidence="2 3" id="KW-0233">DNA recombination</keyword>
<dbReference type="Proteomes" id="UP000677152">
    <property type="component" value="Chromosome"/>
</dbReference>
<evidence type="ECO:0000313" key="6">
    <source>
        <dbReference type="EMBL" id="QUF05101.1"/>
    </source>
</evidence>
<dbReference type="SMART" id="SM00559">
    <property type="entry name" value="Ku78"/>
    <property type="match status" value="1"/>
</dbReference>
<dbReference type="InterPro" id="IPR006164">
    <property type="entry name" value="DNA_bd_Ku70/Ku80"/>
</dbReference>
<keyword evidence="3" id="KW-0234">DNA repair</keyword>
<proteinExistence type="inferred from homology"/>
<accession>A0AA45R4N6</accession>
<comment type="function">
    <text evidence="3">With LigD forms a non-homologous end joining (NHEJ) DNA repair enzyme, which repairs dsDNA breaks with reduced fidelity. Binds linear dsDNA with 5'- and 3'- overhangs but not closed circular dsDNA nor ssDNA. Recruits and stimulates the ligase activity of LigD.</text>
</comment>
<evidence type="ECO:0000256" key="3">
    <source>
        <dbReference type="HAMAP-Rule" id="MF_01875"/>
    </source>
</evidence>
<feature type="domain" description="Ku" evidence="5">
    <location>
        <begin position="52"/>
        <end position="179"/>
    </location>
</feature>
<evidence type="ECO:0000256" key="2">
    <source>
        <dbReference type="ARBA" id="ARBA00023172"/>
    </source>
</evidence>
<dbReference type="SUPFAM" id="SSF100939">
    <property type="entry name" value="SPOC domain-like"/>
    <property type="match status" value="1"/>
</dbReference>
<dbReference type="PANTHER" id="PTHR41251">
    <property type="entry name" value="NON-HOMOLOGOUS END JOINING PROTEIN KU"/>
    <property type="match status" value="1"/>
</dbReference>
<name>A0AA45R4N6_9PSEU</name>
<comment type="subunit">
    <text evidence="3">Homodimer. Interacts with LigD.</text>
</comment>
<comment type="similarity">
    <text evidence="3">Belongs to the prokaryotic Ku family.</text>
</comment>
<evidence type="ECO:0000259" key="5">
    <source>
        <dbReference type="SMART" id="SM00559"/>
    </source>
</evidence>
<feature type="region of interest" description="Disordered" evidence="4">
    <location>
        <begin position="226"/>
        <end position="270"/>
    </location>
</feature>
<evidence type="ECO:0000256" key="1">
    <source>
        <dbReference type="ARBA" id="ARBA00023125"/>
    </source>
</evidence>
<evidence type="ECO:0000256" key="4">
    <source>
        <dbReference type="SAM" id="MobiDB-lite"/>
    </source>
</evidence>
<dbReference type="GO" id="GO:0006303">
    <property type="term" value="P:double-strand break repair via nonhomologous end joining"/>
    <property type="evidence" value="ECO:0007669"/>
    <property type="project" value="UniProtKB-UniRule"/>
</dbReference>
<dbReference type="PIRSF" id="PIRSF006493">
    <property type="entry name" value="Prok_Ku"/>
    <property type="match status" value="1"/>
</dbReference>
<dbReference type="HAMAP" id="MF_01875">
    <property type="entry name" value="Prokaryotic_Ku"/>
    <property type="match status" value="1"/>
</dbReference>
<sequence length="286" mass="31077">MRATWRGSVTVGLVSFPVRLTPVRQERGVRLHQVHRVDGGRVRHRRVCELCGEELEAADLARGHDSGAGVVLVEDEELAGLRALPSRAVEVVQFSPAGQVDPVLLGRAYYLEPEEPGTGSYSVLREVLERGGLVGIARVPLRGREVVAVVRPRGGVLVLQVLVWAEEVREPDFVVPVAVSGERELGLAASLVGAMTEDFDPAAFPDAYSAGLTRVVADKLAGQRLERRERQRREAGEVRQADETDEAAETEVPEVDIPASRAPGETGGELLAALRRSLERLRGGRR</sequence>
<dbReference type="Gene3D" id="2.40.290.10">
    <property type="match status" value="1"/>
</dbReference>
<evidence type="ECO:0000313" key="7">
    <source>
        <dbReference type="Proteomes" id="UP000677152"/>
    </source>
</evidence>
<gene>
    <name evidence="3" type="primary">ku</name>
    <name evidence="6" type="ORF">KCV87_02985</name>
</gene>
<dbReference type="AlphaFoldDB" id="A0AA45R4N6"/>
<keyword evidence="3" id="KW-0227">DNA damage</keyword>
<dbReference type="PANTHER" id="PTHR41251:SF1">
    <property type="entry name" value="NON-HOMOLOGOUS END JOINING PROTEIN KU"/>
    <property type="match status" value="1"/>
</dbReference>
<reference evidence="6" key="1">
    <citation type="submission" date="2021-04" db="EMBL/GenBank/DDBJ databases">
        <title>Genomic sequence of Actinosynnema pretiosum subsp. pretiosum ATCC 31280 (C-14919).</title>
        <authorList>
            <person name="Bai L."/>
            <person name="Wang X."/>
            <person name="Xiao Y."/>
        </authorList>
    </citation>
    <scope>NUCLEOTIDE SEQUENCE</scope>
    <source>
        <strain evidence="6">ATCC 31280</strain>
    </source>
</reference>
<protein>
    <recommendedName>
        <fullName evidence="3">Non-homologous end joining protein Ku</fullName>
    </recommendedName>
</protein>
<dbReference type="GO" id="GO:0003690">
    <property type="term" value="F:double-stranded DNA binding"/>
    <property type="evidence" value="ECO:0007669"/>
    <property type="project" value="UniProtKB-UniRule"/>
</dbReference>